<dbReference type="GeneID" id="43582007"/>
<dbReference type="Proteomes" id="UP000398389">
    <property type="component" value="Unassembled WGS sequence"/>
</dbReference>
<evidence type="ECO:0008006" key="3">
    <source>
        <dbReference type="Google" id="ProtNLM"/>
    </source>
</evidence>
<proteinExistence type="predicted"/>
<dbReference type="Gene3D" id="3.10.129.10">
    <property type="entry name" value="Hotdog Thioesterase"/>
    <property type="match status" value="1"/>
</dbReference>
<accession>A0A5E8BJ67</accession>
<name>A0A5E8BJ67_9ASCO</name>
<dbReference type="InterPro" id="IPR029069">
    <property type="entry name" value="HotDog_dom_sf"/>
</dbReference>
<dbReference type="GO" id="GO:0047617">
    <property type="term" value="F:fatty acyl-CoA hydrolase activity"/>
    <property type="evidence" value="ECO:0007669"/>
    <property type="project" value="TreeGrafter"/>
</dbReference>
<keyword evidence="2" id="KW-1185">Reference proteome</keyword>
<dbReference type="SUPFAM" id="SSF54637">
    <property type="entry name" value="Thioesterase/thiol ester dehydrase-isomerase"/>
    <property type="match status" value="1"/>
</dbReference>
<dbReference type="CDD" id="cd00586">
    <property type="entry name" value="4HBT"/>
    <property type="match status" value="1"/>
</dbReference>
<evidence type="ECO:0000313" key="2">
    <source>
        <dbReference type="Proteomes" id="UP000398389"/>
    </source>
</evidence>
<gene>
    <name evidence="1" type="ORF">SAPINGB_P003189</name>
</gene>
<evidence type="ECO:0000313" key="1">
    <source>
        <dbReference type="EMBL" id="VVT51716.1"/>
    </source>
</evidence>
<organism evidence="1 2">
    <name type="scientific">Magnusiomyces paraingens</name>
    <dbReference type="NCBI Taxonomy" id="2606893"/>
    <lineage>
        <taxon>Eukaryota</taxon>
        <taxon>Fungi</taxon>
        <taxon>Dikarya</taxon>
        <taxon>Ascomycota</taxon>
        <taxon>Saccharomycotina</taxon>
        <taxon>Dipodascomycetes</taxon>
        <taxon>Dipodascales</taxon>
        <taxon>Dipodascaceae</taxon>
        <taxon>Magnusiomyces</taxon>
    </lineage>
</organism>
<protein>
    <recommendedName>
        <fullName evidence="3">Thioesterase domain-containing protein</fullName>
    </recommendedName>
</protein>
<dbReference type="EMBL" id="CABVLU010000002">
    <property type="protein sequence ID" value="VVT51716.1"/>
    <property type="molecule type" value="Genomic_DNA"/>
</dbReference>
<dbReference type="PANTHER" id="PTHR31793">
    <property type="entry name" value="4-HYDROXYBENZOYL-COA THIOESTERASE FAMILY MEMBER"/>
    <property type="match status" value="1"/>
</dbReference>
<dbReference type="OrthoDB" id="5538558at2759"/>
<dbReference type="AlphaFoldDB" id="A0A5E8BJ67"/>
<reference evidence="1 2" key="1">
    <citation type="submission" date="2019-09" db="EMBL/GenBank/DDBJ databases">
        <authorList>
            <person name="Brejova B."/>
        </authorList>
    </citation>
    <scope>NUCLEOTIDE SEQUENCE [LARGE SCALE GENOMIC DNA]</scope>
</reference>
<dbReference type="RefSeq" id="XP_031853798.1">
    <property type="nucleotide sequence ID" value="XM_031997907.1"/>
</dbReference>
<dbReference type="PANTHER" id="PTHR31793:SF39">
    <property type="entry name" value="THIOESTERASE_THIOL ESTER DEHYDRASE-ISOMERASE"/>
    <property type="match status" value="1"/>
</dbReference>
<sequence length="233" mass="25917">MFRSRLSIGVRYNSSLATSAQLVERLARTSVRAALAKTAGEVPKSESVENALATAIEAEAGNVRWVQELLNKTEGGGYIVPEAGLLNHNIFWGDMDTFSHVNNVMYLKWFETARVNLFGIYGKRYPHFNEFMSGKGVGPIIRSCELAWRYPITFPDTITVVHKVEPLTQKDRFSLKGVVVSHNARKVAARISEIIVTVDYANGGVKAPIPDNVRSVLESRLELQRELAPAEDQ</sequence>
<dbReference type="Pfam" id="PF13279">
    <property type="entry name" value="4HBT_2"/>
    <property type="match status" value="1"/>
</dbReference>
<dbReference type="InterPro" id="IPR050563">
    <property type="entry name" value="4-hydroxybenzoyl-CoA_TE"/>
</dbReference>